<proteinExistence type="predicted"/>
<keyword evidence="1" id="KW-0472">Membrane</keyword>
<keyword evidence="1" id="KW-1133">Transmembrane helix</keyword>
<sequence length="113" mass="12216">MADVVSALNQLQPCLAIVEPVNFAVIKLAVGLLFCYLLALAMPFRAAELPAPPRGGEDRILLEPVQCCRSCYDSNGGTFEPGRRRRFELEEMLGKGGSVMADKGCSMIGAFVH</sequence>
<dbReference type="EMBL" id="CM000883">
    <property type="protein sequence ID" value="PNT62432.1"/>
    <property type="molecule type" value="Genomic_DNA"/>
</dbReference>
<protein>
    <submittedName>
        <fullName evidence="2 3">Uncharacterized protein</fullName>
    </submittedName>
</protein>
<reference evidence="2 3" key="1">
    <citation type="journal article" date="2010" name="Nature">
        <title>Genome sequencing and analysis of the model grass Brachypodium distachyon.</title>
        <authorList>
            <consortium name="International Brachypodium Initiative"/>
        </authorList>
    </citation>
    <scope>NUCLEOTIDE SEQUENCE [LARGE SCALE GENOMIC DNA]</scope>
    <source>
        <strain evidence="2 3">Bd21</strain>
    </source>
</reference>
<evidence type="ECO:0000313" key="3">
    <source>
        <dbReference type="EnsemblPlants" id="PNT62432"/>
    </source>
</evidence>
<evidence type="ECO:0000313" key="2">
    <source>
        <dbReference type="EMBL" id="PNT62432.1"/>
    </source>
</evidence>
<keyword evidence="1" id="KW-0812">Transmembrane</keyword>
<reference evidence="3" key="3">
    <citation type="submission" date="2018-08" db="UniProtKB">
        <authorList>
            <consortium name="EnsemblPlants"/>
        </authorList>
    </citation>
    <scope>IDENTIFICATION</scope>
    <source>
        <strain evidence="3">cv. Bd21</strain>
    </source>
</reference>
<evidence type="ECO:0000313" key="4">
    <source>
        <dbReference type="Proteomes" id="UP000008810"/>
    </source>
</evidence>
<keyword evidence="4" id="KW-1185">Reference proteome</keyword>
<evidence type="ECO:0000256" key="1">
    <source>
        <dbReference type="SAM" id="Phobius"/>
    </source>
</evidence>
<dbReference type="EnsemblPlants" id="PNT62432">
    <property type="protein sequence ID" value="PNT62432"/>
    <property type="gene ID" value="BRADI_4g03263v3"/>
</dbReference>
<dbReference type="Gramene" id="PNT62432">
    <property type="protein sequence ID" value="PNT62432"/>
    <property type="gene ID" value="BRADI_4g03263v3"/>
</dbReference>
<accession>A0A2K2CK78</accession>
<feature type="transmembrane region" description="Helical" evidence="1">
    <location>
        <begin position="20"/>
        <end position="44"/>
    </location>
</feature>
<gene>
    <name evidence="2" type="ORF">BRADI_4g03263v3</name>
</gene>
<dbReference type="InParanoid" id="A0A2K2CK78"/>
<name>A0A2K2CK78_BRADI</name>
<organism evidence="2">
    <name type="scientific">Brachypodium distachyon</name>
    <name type="common">Purple false brome</name>
    <name type="synonym">Trachynia distachya</name>
    <dbReference type="NCBI Taxonomy" id="15368"/>
    <lineage>
        <taxon>Eukaryota</taxon>
        <taxon>Viridiplantae</taxon>
        <taxon>Streptophyta</taxon>
        <taxon>Embryophyta</taxon>
        <taxon>Tracheophyta</taxon>
        <taxon>Spermatophyta</taxon>
        <taxon>Magnoliopsida</taxon>
        <taxon>Liliopsida</taxon>
        <taxon>Poales</taxon>
        <taxon>Poaceae</taxon>
        <taxon>BOP clade</taxon>
        <taxon>Pooideae</taxon>
        <taxon>Stipodae</taxon>
        <taxon>Brachypodieae</taxon>
        <taxon>Brachypodium</taxon>
    </lineage>
</organism>
<dbReference type="Proteomes" id="UP000008810">
    <property type="component" value="Chromosome 4"/>
</dbReference>
<dbReference type="AlphaFoldDB" id="A0A2K2CK78"/>
<reference evidence="2" key="2">
    <citation type="submission" date="2017-06" db="EMBL/GenBank/DDBJ databases">
        <title>WGS assembly of Brachypodium distachyon.</title>
        <authorList>
            <consortium name="The International Brachypodium Initiative"/>
            <person name="Lucas S."/>
            <person name="Harmon-Smith M."/>
            <person name="Lail K."/>
            <person name="Tice H."/>
            <person name="Grimwood J."/>
            <person name="Bruce D."/>
            <person name="Barry K."/>
            <person name="Shu S."/>
            <person name="Lindquist E."/>
            <person name="Wang M."/>
            <person name="Pitluck S."/>
            <person name="Vogel J.P."/>
            <person name="Garvin D.F."/>
            <person name="Mockler T.C."/>
            <person name="Schmutz J."/>
            <person name="Rokhsar D."/>
            <person name="Bevan M.W."/>
        </authorList>
    </citation>
    <scope>NUCLEOTIDE SEQUENCE</scope>
    <source>
        <strain evidence="2">Bd21</strain>
    </source>
</reference>